<evidence type="ECO:0000313" key="3">
    <source>
        <dbReference type="EMBL" id="MBC2777435.1"/>
    </source>
</evidence>
<feature type="compositionally biased region" description="Acidic residues" evidence="1">
    <location>
        <begin position="98"/>
        <end position="108"/>
    </location>
</feature>
<feature type="region of interest" description="Disordered" evidence="1">
    <location>
        <begin position="20"/>
        <end position="108"/>
    </location>
</feature>
<dbReference type="EMBL" id="JACJVJ010000001">
    <property type="protein sequence ID" value="MBC2777435.1"/>
    <property type="molecule type" value="Genomic_DNA"/>
</dbReference>
<accession>A0A842HX14</accession>
<evidence type="ECO:0000256" key="1">
    <source>
        <dbReference type="SAM" id="MobiDB-lite"/>
    </source>
</evidence>
<dbReference type="AlphaFoldDB" id="A0A842HX14"/>
<feature type="compositionally biased region" description="Low complexity" evidence="1">
    <location>
        <begin position="75"/>
        <end position="87"/>
    </location>
</feature>
<feature type="chain" id="PRO_5032302363" description="Lipoprotein" evidence="2">
    <location>
        <begin position="21"/>
        <end position="108"/>
    </location>
</feature>
<protein>
    <recommendedName>
        <fullName evidence="5">Lipoprotein</fullName>
    </recommendedName>
</protein>
<dbReference type="Proteomes" id="UP000564378">
    <property type="component" value="Unassembled WGS sequence"/>
</dbReference>
<dbReference type="RefSeq" id="WP_185800644.1">
    <property type="nucleotide sequence ID" value="NZ_JACJVJ010000001.1"/>
</dbReference>
<keyword evidence="4" id="KW-1185">Reference proteome</keyword>
<reference evidence="3 4" key="1">
    <citation type="submission" date="2020-08" db="EMBL/GenBank/DDBJ databases">
        <title>Draft genome sequence of Parasphingopyxis sp. GrpM-11.</title>
        <authorList>
            <person name="Oh J."/>
            <person name="Roh D.-H."/>
        </authorList>
    </citation>
    <scope>NUCLEOTIDE SEQUENCE [LARGE SCALE GENOMIC DNA]</scope>
    <source>
        <strain evidence="3 4">GrpM-11</strain>
    </source>
</reference>
<name>A0A842HX14_9SPHN</name>
<keyword evidence="2" id="KW-0732">Signal</keyword>
<sequence>MRISMTILAGSALLTLAACGGGGDATTSDESTAVTDVDPGEGDGTINDTTLIDGTIGAEEEMGMESRMPADSRSEPSAPAPAAASASREPDPEPSAPAEDDAAEEDSE</sequence>
<gene>
    <name evidence="3" type="ORF">H6P80_07350</name>
</gene>
<evidence type="ECO:0000313" key="4">
    <source>
        <dbReference type="Proteomes" id="UP000564378"/>
    </source>
</evidence>
<organism evidence="3 4">
    <name type="scientific">Parasphingopyxis marina</name>
    <dbReference type="NCBI Taxonomy" id="2761622"/>
    <lineage>
        <taxon>Bacteria</taxon>
        <taxon>Pseudomonadati</taxon>
        <taxon>Pseudomonadota</taxon>
        <taxon>Alphaproteobacteria</taxon>
        <taxon>Sphingomonadales</taxon>
        <taxon>Sphingomonadaceae</taxon>
        <taxon>Parasphingopyxis</taxon>
    </lineage>
</organism>
<evidence type="ECO:0008006" key="5">
    <source>
        <dbReference type="Google" id="ProtNLM"/>
    </source>
</evidence>
<proteinExistence type="predicted"/>
<feature type="signal peptide" evidence="2">
    <location>
        <begin position="1"/>
        <end position="20"/>
    </location>
</feature>
<dbReference type="PROSITE" id="PS51257">
    <property type="entry name" value="PROKAR_LIPOPROTEIN"/>
    <property type="match status" value="1"/>
</dbReference>
<evidence type="ECO:0000256" key="2">
    <source>
        <dbReference type="SAM" id="SignalP"/>
    </source>
</evidence>
<comment type="caution">
    <text evidence="3">The sequence shown here is derived from an EMBL/GenBank/DDBJ whole genome shotgun (WGS) entry which is preliminary data.</text>
</comment>